<accession>A0AAE1A2E2</accession>
<sequence>MIAARCVAAMGITWFRWEKVWKLGEVEVSLFRQKRWGEGGREPVPA</sequence>
<proteinExistence type="predicted"/>
<evidence type="ECO:0000313" key="1">
    <source>
        <dbReference type="EMBL" id="KAK3780068.1"/>
    </source>
</evidence>
<organism evidence="1 2">
    <name type="scientific">Elysia crispata</name>
    <name type="common">lettuce slug</name>
    <dbReference type="NCBI Taxonomy" id="231223"/>
    <lineage>
        <taxon>Eukaryota</taxon>
        <taxon>Metazoa</taxon>
        <taxon>Spiralia</taxon>
        <taxon>Lophotrochozoa</taxon>
        <taxon>Mollusca</taxon>
        <taxon>Gastropoda</taxon>
        <taxon>Heterobranchia</taxon>
        <taxon>Euthyneura</taxon>
        <taxon>Panpulmonata</taxon>
        <taxon>Sacoglossa</taxon>
        <taxon>Placobranchoidea</taxon>
        <taxon>Plakobranchidae</taxon>
        <taxon>Elysia</taxon>
    </lineage>
</organism>
<protein>
    <submittedName>
        <fullName evidence="1">Uncharacterized protein</fullName>
    </submittedName>
</protein>
<reference evidence="1" key="1">
    <citation type="journal article" date="2023" name="G3 (Bethesda)">
        <title>A reference genome for the long-term kleptoplast-retaining sea slug Elysia crispata morphotype clarki.</title>
        <authorList>
            <person name="Eastman K.E."/>
            <person name="Pendleton A.L."/>
            <person name="Shaikh M.A."/>
            <person name="Suttiyut T."/>
            <person name="Ogas R."/>
            <person name="Tomko P."/>
            <person name="Gavelis G."/>
            <person name="Widhalm J.R."/>
            <person name="Wisecaver J.H."/>
        </authorList>
    </citation>
    <scope>NUCLEOTIDE SEQUENCE</scope>
    <source>
        <strain evidence="1">ECLA1</strain>
    </source>
</reference>
<evidence type="ECO:0000313" key="2">
    <source>
        <dbReference type="Proteomes" id="UP001283361"/>
    </source>
</evidence>
<dbReference type="EMBL" id="JAWDGP010002761">
    <property type="protein sequence ID" value="KAK3780068.1"/>
    <property type="molecule type" value="Genomic_DNA"/>
</dbReference>
<feature type="non-terminal residue" evidence="1">
    <location>
        <position position="46"/>
    </location>
</feature>
<keyword evidence="2" id="KW-1185">Reference proteome</keyword>
<name>A0AAE1A2E2_9GAST</name>
<gene>
    <name evidence="1" type="ORF">RRG08_046130</name>
</gene>
<dbReference type="AlphaFoldDB" id="A0AAE1A2E2"/>
<comment type="caution">
    <text evidence="1">The sequence shown here is derived from an EMBL/GenBank/DDBJ whole genome shotgun (WGS) entry which is preliminary data.</text>
</comment>
<dbReference type="Proteomes" id="UP001283361">
    <property type="component" value="Unassembled WGS sequence"/>
</dbReference>